<evidence type="ECO:0000313" key="2">
    <source>
        <dbReference type="Proteomes" id="UP001145742"/>
    </source>
</evidence>
<proteinExistence type="predicted"/>
<keyword evidence="2" id="KW-1185">Reference proteome</keyword>
<accession>A0ABQ9CXF2</accession>
<gene>
    <name evidence="1" type="ORF">WISP_122288</name>
</gene>
<name>A0ABQ9CXF2_9PASS</name>
<sequence length="131" mass="14519">MERVQRGATRLVKGLEHKSYKERLRDLGLFSLEKRRLRGDLITVYNYLKGCCSQGTHILTPLLGTVTSPPYLTDIPEVLPLLLMGSALASSRSILDLPDVGSARYVGSFQKLLTKVTPVGPCYQNLSSQIQ</sequence>
<dbReference type="EMBL" id="WHWB01034559">
    <property type="protein sequence ID" value="KAJ7408174.1"/>
    <property type="molecule type" value="Genomic_DNA"/>
</dbReference>
<protein>
    <submittedName>
        <fullName evidence="1">Uncharacterized protein</fullName>
    </submittedName>
</protein>
<organism evidence="1 2">
    <name type="scientific">Willisornis vidua</name>
    <name type="common">Xingu scale-backed antbird</name>
    <dbReference type="NCBI Taxonomy" id="1566151"/>
    <lineage>
        <taxon>Eukaryota</taxon>
        <taxon>Metazoa</taxon>
        <taxon>Chordata</taxon>
        <taxon>Craniata</taxon>
        <taxon>Vertebrata</taxon>
        <taxon>Euteleostomi</taxon>
        <taxon>Archelosauria</taxon>
        <taxon>Archosauria</taxon>
        <taxon>Dinosauria</taxon>
        <taxon>Saurischia</taxon>
        <taxon>Theropoda</taxon>
        <taxon>Coelurosauria</taxon>
        <taxon>Aves</taxon>
        <taxon>Neognathae</taxon>
        <taxon>Neoaves</taxon>
        <taxon>Telluraves</taxon>
        <taxon>Australaves</taxon>
        <taxon>Passeriformes</taxon>
        <taxon>Thamnophilidae</taxon>
        <taxon>Willisornis</taxon>
    </lineage>
</organism>
<reference evidence="1" key="1">
    <citation type="submission" date="2019-10" db="EMBL/GenBank/DDBJ databases">
        <authorList>
            <person name="Soares A.E.R."/>
            <person name="Aleixo A."/>
            <person name="Schneider P."/>
            <person name="Miyaki C.Y."/>
            <person name="Schneider M.P."/>
            <person name="Mello C."/>
            <person name="Vasconcelos A.T.R."/>
        </authorList>
    </citation>
    <scope>NUCLEOTIDE SEQUENCE</scope>
    <source>
        <tissue evidence="1">Muscle</tissue>
    </source>
</reference>
<evidence type="ECO:0000313" key="1">
    <source>
        <dbReference type="EMBL" id="KAJ7408174.1"/>
    </source>
</evidence>
<comment type="caution">
    <text evidence="1">The sequence shown here is derived from an EMBL/GenBank/DDBJ whole genome shotgun (WGS) entry which is preliminary data.</text>
</comment>
<dbReference type="Proteomes" id="UP001145742">
    <property type="component" value="Unassembled WGS sequence"/>
</dbReference>